<protein>
    <submittedName>
        <fullName evidence="5">Alpha/beta hydrolase fold domain-containing protein</fullName>
    </submittedName>
</protein>
<feature type="domain" description="Alpha/beta hydrolase fold-3" evidence="4">
    <location>
        <begin position="84"/>
        <end position="285"/>
    </location>
</feature>
<organism evidence="5 6">
    <name type="scientific">Antrihabitans stalagmiti</name>
    <dbReference type="NCBI Taxonomy" id="2799499"/>
    <lineage>
        <taxon>Bacteria</taxon>
        <taxon>Bacillati</taxon>
        <taxon>Actinomycetota</taxon>
        <taxon>Actinomycetes</taxon>
        <taxon>Mycobacteriales</taxon>
        <taxon>Nocardiaceae</taxon>
        <taxon>Antrihabitans</taxon>
    </lineage>
</organism>
<dbReference type="PROSITE" id="PS01174">
    <property type="entry name" value="LIPASE_GDXG_SER"/>
    <property type="match status" value="1"/>
</dbReference>
<evidence type="ECO:0000256" key="1">
    <source>
        <dbReference type="ARBA" id="ARBA00010515"/>
    </source>
</evidence>
<dbReference type="SUPFAM" id="SSF53474">
    <property type="entry name" value="alpha/beta-Hydrolases"/>
    <property type="match status" value="1"/>
</dbReference>
<evidence type="ECO:0000256" key="3">
    <source>
        <dbReference type="PROSITE-ProRule" id="PRU10038"/>
    </source>
</evidence>
<dbReference type="PANTHER" id="PTHR48081">
    <property type="entry name" value="AB HYDROLASE SUPERFAMILY PROTEIN C4A8.06C"/>
    <property type="match status" value="1"/>
</dbReference>
<dbReference type="PANTHER" id="PTHR48081:SF30">
    <property type="entry name" value="ACETYL-HYDROLASE LIPR-RELATED"/>
    <property type="match status" value="1"/>
</dbReference>
<comment type="similarity">
    <text evidence="1">Belongs to the 'GDXG' lipolytic enzyme family.</text>
</comment>
<comment type="caution">
    <text evidence="5">The sequence shown here is derived from an EMBL/GenBank/DDBJ whole genome shotgun (WGS) entry which is preliminary data.</text>
</comment>
<dbReference type="GO" id="GO:0004806">
    <property type="term" value="F:triacylglycerol lipase activity"/>
    <property type="evidence" value="ECO:0007669"/>
    <property type="project" value="TreeGrafter"/>
</dbReference>
<dbReference type="AlphaFoldDB" id="A0A934NVK4"/>
<evidence type="ECO:0000259" key="4">
    <source>
        <dbReference type="Pfam" id="PF07859"/>
    </source>
</evidence>
<gene>
    <name evidence="5" type="ORF">JGU71_24340</name>
</gene>
<dbReference type="EMBL" id="JAEMNV010000009">
    <property type="protein sequence ID" value="MBJ8342022.1"/>
    <property type="molecule type" value="Genomic_DNA"/>
</dbReference>
<proteinExistence type="inferred from homology"/>
<evidence type="ECO:0000256" key="2">
    <source>
        <dbReference type="ARBA" id="ARBA00022801"/>
    </source>
</evidence>
<dbReference type="InterPro" id="IPR013094">
    <property type="entry name" value="AB_hydrolase_3"/>
</dbReference>
<accession>A0A934NVK4</accession>
<dbReference type="InterPro" id="IPR033140">
    <property type="entry name" value="Lipase_GDXG_put_SER_AS"/>
</dbReference>
<reference evidence="5" key="1">
    <citation type="submission" date="2020-12" db="EMBL/GenBank/DDBJ databases">
        <title>Antrihabitans popcorni sp. nov. and Antrihabitans auranticaus sp. nov., isolated from a larva cave.</title>
        <authorList>
            <person name="Lee S.D."/>
            <person name="Kim I.S."/>
        </authorList>
    </citation>
    <scope>NUCLEOTIDE SEQUENCE</scope>
    <source>
        <strain evidence="5">YC3-6</strain>
    </source>
</reference>
<name>A0A934NVK4_9NOCA</name>
<dbReference type="Pfam" id="PF07859">
    <property type="entry name" value="Abhydrolase_3"/>
    <property type="match status" value="1"/>
</dbReference>
<dbReference type="InterPro" id="IPR029058">
    <property type="entry name" value="AB_hydrolase_fold"/>
</dbReference>
<evidence type="ECO:0000313" key="6">
    <source>
        <dbReference type="Proteomes" id="UP000655868"/>
    </source>
</evidence>
<evidence type="ECO:0000313" key="5">
    <source>
        <dbReference type="EMBL" id="MBJ8342022.1"/>
    </source>
</evidence>
<dbReference type="InterPro" id="IPR050300">
    <property type="entry name" value="GDXG_lipolytic_enzyme"/>
</dbReference>
<dbReference type="Proteomes" id="UP000655868">
    <property type="component" value="Unassembled WGS sequence"/>
</dbReference>
<keyword evidence="6" id="KW-1185">Reference proteome</keyword>
<keyword evidence="2 5" id="KW-0378">Hydrolase</keyword>
<feature type="active site" evidence="3">
    <location>
        <position position="158"/>
    </location>
</feature>
<sequence length="324" mass="35377">MQILHAMSRAFFRPLVGGYFVLVERGPLRGDRAFRLANFVDLLLAPLRPPRGTQRRAVQFEKFRAEWLWHREDPSPDAVGHGAILYLHGGAFVTGGLNSHRRLAARIARAAGVALLNVDYRQLPHAHFLDSVDDVVTAYEHLLELGFAPRRIVFAGDSAGGGLTFAAALAARDRGLPTPAAIAAISPLADLDSTLRAAHPNDRRDAMLSARGLGALARVGFARGDELDPQWSPVSAEFTCMPPALIQVSDSEVLLVDAELLADRYREANVPLTLQIWDNAIHVFQFGADLLPDARSAIAEIGHFVRSAFDDDIQDLQSVDGERS</sequence>
<dbReference type="Gene3D" id="3.40.50.1820">
    <property type="entry name" value="alpha/beta hydrolase"/>
    <property type="match status" value="1"/>
</dbReference>